<feature type="non-terminal residue" evidence="6">
    <location>
        <position position="190"/>
    </location>
</feature>
<dbReference type="GO" id="GO:0015677">
    <property type="term" value="P:copper ion import"/>
    <property type="evidence" value="ECO:0007669"/>
    <property type="project" value="TreeGrafter"/>
</dbReference>
<dbReference type="EMBL" id="CABDUW010009292">
    <property type="protein sequence ID" value="VTJ91551.1"/>
    <property type="molecule type" value="Genomic_DNA"/>
</dbReference>
<keyword evidence="5" id="KW-0472">Membrane</keyword>
<reference evidence="6" key="1">
    <citation type="submission" date="2019-04" db="EMBL/GenBank/DDBJ databases">
        <authorList>
            <person name="Alioto T."/>
            <person name="Alioto T."/>
        </authorList>
    </citation>
    <scope>NUCLEOTIDE SEQUENCE [LARGE SCALE GENOMIC DNA]</scope>
</reference>
<dbReference type="GO" id="GO:0043682">
    <property type="term" value="F:P-type divalent copper transporter activity"/>
    <property type="evidence" value="ECO:0007669"/>
    <property type="project" value="TreeGrafter"/>
</dbReference>
<evidence type="ECO:0000256" key="2">
    <source>
        <dbReference type="ARBA" id="ARBA00022692"/>
    </source>
</evidence>
<dbReference type="GO" id="GO:0005802">
    <property type="term" value="C:trans-Golgi network"/>
    <property type="evidence" value="ECO:0007669"/>
    <property type="project" value="TreeGrafter"/>
</dbReference>
<keyword evidence="2" id="KW-0812">Transmembrane</keyword>
<comment type="caution">
    <text evidence="6">The sequence shown here is derived from an EMBL/GenBank/DDBJ whole genome shotgun (WGS) entry which is preliminary data.</text>
</comment>
<dbReference type="Proteomes" id="UP000335636">
    <property type="component" value="Unassembled WGS sequence"/>
</dbReference>
<organism evidence="6 7">
    <name type="scientific">Marmota monax</name>
    <name type="common">Woodchuck</name>
    <dbReference type="NCBI Taxonomy" id="9995"/>
    <lineage>
        <taxon>Eukaryota</taxon>
        <taxon>Metazoa</taxon>
        <taxon>Chordata</taxon>
        <taxon>Craniata</taxon>
        <taxon>Vertebrata</taxon>
        <taxon>Euteleostomi</taxon>
        <taxon>Mammalia</taxon>
        <taxon>Eutheria</taxon>
        <taxon>Euarchontoglires</taxon>
        <taxon>Glires</taxon>
        <taxon>Rodentia</taxon>
        <taxon>Sciuromorpha</taxon>
        <taxon>Sciuridae</taxon>
        <taxon>Xerinae</taxon>
        <taxon>Marmotini</taxon>
        <taxon>Marmota</taxon>
    </lineage>
</organism>
<evidence type="ECO:0000256" key="4">
    <source>
        <dbReference type="ARBA" id="ARBA00022989"/>
    </source>
</evidence>
<dbReference type="GO" id="GO:0060003">
    <property type="term" value="P:copper ion export"/>
    <property type="evidence" value="ECO:0007669"/>
    <property type="project" value="TreeGrafter"/>
</dbReference>
<keyword evidence="3" id="KW-1278">Translocase</keyword>
<evidence type="ECO:0000256" key="1">
    <source>
        <dbReference type="ARBA" id="ARBA00004370"/>
    </source>
</evidence>
<sequence>MVGTGVAAQHGILIKGGKPLEMAHKIKTVMFDKTGTITYGVPRVMRFLLLTDVATLPLRKVLAVVGTAEASSEHPLGVAVTKYCKEELGTESLGYCMDFQAVPGCGIGCKVSNVEGILAHSEHPQSQWAGHPKEVGSIPMGKDAAPQTFSVLIGNREWMRRNGLTISSDVSDAMTDHEMKGQTAILVAID</sequence>
<dbReference type="GO" id="GO:0005507">
    <property type="term" value="F:copper ion binding"/>
    <property type="evidence" value="ECO:0007669"/>
    <property type="project" value="TreeGrafter"/>
</dbReference>
<dbReference type="GO" id="GO:0006878">
    <property type="term" value="P:intracellular copper ion homeostasis"/>
    <property type="evidence" value="ECO:0007669"/>
    <property type="project" value="TreeGrafter"/>
</dbReference>
<dbReference type="PANTHER" id="PTHR43520:SF30">
    <property type="entry name" value="COPPER-TRANSPORTING ATPASE 2"/>
    <property type="match status" value="1"/>
</dbReference>
<proteinExistence type="predicted"/>
<accession>A0A5E4DF91</accession>
<dbReference type="PROSITE" id="PS00154">
    <property type="entry name" value="ATPASE_E1_E2"/>
    <property type="match status" value="1"/>
</dbReference>
<dbReference type="Pfam" id="PF00702">
    <property type="entry name" value="Hydrolase"/>
    <property type="match status" value="1"/>
</dbReference>
<keyword evidence="7" id="KW-1185">Reference proteome</keyword>
<dbReference type="PANTHER" id="PTHR43520">
    <property type="entry name" value="ATP7, ISOFORM B"/>
    <property type="match status" value="1"/>
</dbReference>
<dbReference type="AlphaFoldDB" id="A0A5E4DF91"/>
<dbReference type="InterPro" id="IPR018303">
    <property type="entry name" value="ATPase_P-typ_P_site"/>
</dbReference>
<gene>
    <name evidence="6" type="ORF">MONAX_5E027359</name>
</gene>
<evidence type="ECO:0000256" key="5">
    <source>
        <dbReference type="ARBA" id="ARBA00023136"/>
    </source>
</evidence>
<evidence type="ECO:0000313" key="7">
    <source>
        <dbReference type="Proteomes" id="UP000335636"/>
    </source>
</evidence>
<name>A0A5E4DF91_MARMO</name>
<comment type="subcellular location">
    <subcellularLocation>
        <location evidence="1">Membrane</location>
    </subcellularLocation>
</comment>
<dbReference type="GO" id="GO:0000166">
    <property type="term" value="F:nucleotide binding"/>
    <property type="evidence" value="ECO:0007669"/>
    <property type="project" value="InterPro"/>
</dbReference>
<keyword evidence="4" id="KW-1133">Transmembrane helix</keyword>
<evidence type="ECO:0000256" key="3">
    <source>
        <dbReference type="ARBA" id="ARBA00022967"/>
    </source>
</evidence>
<evidence type="ECO:0000313" key="6">
    <source>
        <dbReference type="EMBL" id="VTJ91551.1"/>
    </source>
</evidence>
<dbReference type="InterPro" id="IPR023299">
    <property type="entry name" value="ATPase_P-typ_cyto_dom_N"/>
</dbReference>
<dbReference type="SUPFAM" id="SSF81660">
    <property type="entry name" value="Metal cation-transporting ATPase, ATP-binding domain N"/>
    <property type="match status" value="1"/>
</dbReference>
<dbReference type="FunFam" id="3.40.1110.10:FF:000015">
    <property type="entry name" value="ATPase copper transporting beta"/>
    <property type="match status" value="1"/>
</dbReference>
<dbReference type="Gene3D" id="3.40.1110.10">
    <property type="entry name" value="Calcium-transporting ATPase, cytoplasmic domain N"/>
    <property type="match status" value="1"/>
</dbReference>
<protein>
    <submittedName>
        <fullName evidence="6">Uncharacterized protein</fullName>
    </submittedName>
</protein>
<dbReference type="GO" id="GO:0005886">
    <property type="term" value="C:plasma membrane"/>
    <property type="evidence" value="ECO:0007669"/>
    <property type="project" value="TreeGrafter"/>
</dbReference>